<dbReference type="Proteomes" id="UP000799291">
    <property type="component" value="Unassembled WGS sequence"/>
</dbReference>
<evidence type="ECO:0000313" key="6">
    <source>
        <dbReference type="EMBL" id="KAF2689671.1"/>
    </source>
</evidence>
<keyword evidence="7" id="KW-1185">Reference proteome</keyword>
<proteinExistence type="inferred from homology"/>
<dbReference type="Gene3D" id="3.40.50.1460">
    <property type="match status" value="1"/>
</dbReference>
<dbReference type="GO" id="GO:0006915">
    <property type="term" value="P:apoptotic process"/>
    <property type="evidence" value="ECO:0007669"/>
    <property type="project" value="UniProtKB-KW"/>
</dbReference>
<evidence type="ECO:0000256" key="1">
    <source>
        <dbReference type="ARBA" id="ARBA00009005"/>
    </source>
</evidence>
<evidence type="ECO:0000256" key="4">
    <source>
        <dbReference type="ARBA" id="ARBA00023145"/>
    </source>
</evidence>
<protein>
    <recommendedName>
        <fullName evidence="5">Peptidase C14 caspase domain-containing protein</fullName>
    </recommendedName>
</protein>
<dbReference type="InterPro" id="IPR029030">
    <property type="entry name" value="Caspase-like_dom_sf"/>
</dbReference>
<name>A0A6G1JHF7_9PLEO</name>
<dbReference type="GO" id="GO:0004197">
    <property type="term" value="F:cysteine-type endopeptidase activity"/>
    <property type="evidence" value="ECO:0007669"/>
    <property type="project" value="InterPro"/>
</dbReference>
<dbReference type="OrthoDB" id="3223806at2759"/>
<dbReference type="GO" id="GO:0006508">
    <property type="term" value="P:proteolysis"/>
    <property type="evidence" value="ECO:0007669"/>
    <property type="project" value="InterPro"/>
</dbReference>
<dbReference type="InterPro" id="IPR011600">
    <property type="entry name" value="Pept_C14_caspase"/>
</dbReference>
<evidence type="ECO:0000256" key="2">
    <source>
        <dbReference type="ARBA" id="ARBA00022703"/>
    </source>
</evidence>
<keyword evidence="3" id="KW-0788">Thiol protease</keyword>
<accession>A0A6G1JHF7</accession>
<keyword evidence="2" id="KW-0053">Apoptosis</keyword>
<dbReference type="InterPro" id="IPR050452">
    <property type="entry name" value="Metacaspase"/>
</dbReference>
<dbReference type="EMBL" id="MU005572">
    <property type="protein sequence ID" value="KAF2689671.1"/>
    <property type="molecule type" value="Genomic_DNA"/>
</dbReference>
<dbReference type="PANTHER" id="PTHR48104:SF30">
    <property type="entry name" value="METACASPASE-1"/>
    <property type="match status" value="1"/>
</dbReference>
<dbReference type="PANTHER" id="PTHR48104">
    <property type="entry name" value="METACASPASE-4"/>
    <property type="match status" value="1"/>
</dbReference>
<comment type="similarity">
    <text evidence="1">Belongs to the peptidase C14B family.</text>
</comment>
<feature type="domain" description="Peptidase C14 caspase" evidence="5">
    <location>
        <begin position="5"/>
        <end position="254"/>
    </location>
</feature>
<keyword evidence="3" id="KW-0378">Hydrolase</keyword>
<gene>
    <name evidence="6" type="ORF">K458DRAFT_413920</name>
</gene>
<dbReference type="GO" id="GO:0005737">
    <property type="term" value="C:cytoplasm"/>
    <property type="evidence" value="ECO:0007669"/>
    <property type="project" value="TreeGrafter"/>
</dbReference>
<evidence type="ECO:0000259" key="5">
    <source>
        <dbReference type="Pfam" id="PF00656"/>
    </source>
</evidence>
<dbReference type="SUPFAM" id="SSF52129">
    <property type="entry name" value="Caspase-like"/>
    <property type="match status" value="1"/>
</dbReference>
<keyword evidence="4" id="KW-0865">Zymogen</keyword>
<dbReference type="AlphaFoldDB" id="A0A6G1JHF7"/>
<organism evidence="6 7">
    <name type="scientific">Lentithecium fluviatile CBS 122367</name>
    <dbReference type="NCBI Taxonomy" id="1168545"/>
    <lineage>
        <taxon>Eukaryota</taxon>
        <taxon>Fungi</taxon>
        <taxon>Dikarya</taxon>
        <taxon>Ascomycota</taxon>
        <taxon>Pezizomycotina</taxon>
        <taxon>Dothideomycetes</taxon>
        <taxon>Pleosporomycetidae</taxon>
        <taxon>Pleosporales</taxon>
        <taxon>Massarineae</taxon>
        <taxon>Lentitheciaceae</taxon>
        <taxon>Lentithecium</taxon>
    </lineage>
</organism>
<reference evidence="6" key="1">
    <citation type="journal article" date="2020" name="Stud. Mycol.">
        <title>101 Dothideomycetes genomes: a test case for predicting lifestyles and emergence of pathogens.</title>
        <authorList>
            <person name="Haridas S."/>
            <person name="Albert R."/>
            <person name="Binder M."/>
            <person name="Bloem J."/>
            <person name="Labutti K."/>
            <person name="Salamov A."/>
            <person name="Andreopoulos B."/>
            <person name="Baker S."/>
            <person name="Barry K."/>
            <person name="Bills G."/>
            <person name="Bluhm B."/>
            <person name="Cannon C."/>
            <person name="Castanera R."/>
            <person name="Culley D."/>
            <person name="Daum C."/>
            <person name="Ezra D."/>
            <person name="Gonzalez J."/>
            <person name="Henrissat B."/>
            <person name="Kuo A."/>
            <person name="Liang C."/>
            <person name="Lipzen A."/>
            <person name="Lutzoni F."/>
            <person name="Magnuson J."/>
            <person name="Mondo S."/>
            <person name="Nolan M."/>
            <person name="Ohm R."/>
            <person name="Pangilinan J."/>
            <person name="Park H.-J."/>
            <person name="Ramirez L."/>
            <person name="Alfaro M."/>
            <person name="Sun H."/>
            <person name="Tritt A."/>
            <person name="Yoshinaga Y."/>
            <person name="Zwiers L.-H."/>
            <person name="Turgeon B."/>
            <person name="Goodwin S."/>
            <person name="Spatafora J."/>
            <person name="Crous P."/>
            <person name="Grigoriev I."/>
        </authorList>
    </citation>
    <scope>NUCLEOTIDE SEQUENCE</scope>
    <source>
        <strain evidence="6">CBS 122367</strain>
    </source>
</reference>
<keyword evidence="3" id="KW-0645">Protease</keyword>
<evidence type="ECO:0000256" key="3">
    <source>
        <dbReference type="ARBA" id="ARBA00022807"/>
    </source>
</evidence>
<evidence type="ECO:0000313" key="7">
    <source>
        <dbReference type="Proteomes" id="UP000799291"/>
    </source>
</evidence>
<sequence length="633" mass="69424">MSPRNRALLIASPYGGLRGPENDVELMAGVLKKYEFEVTKCCGQDATRDQILSAWQQLISESSAEDVVVIYYSGHGGLVKSSQNTSSQQGGSEKLLQSQFLVPVDFDQTTEDDFRGILDMEISYMLQKTTNETENVTVILDCCHAGRMARDPHHNNQAWPRNLPEVKHHGVLLRHVERLRSEGRLPEDAFVEGNPYAVRIAAAATSETAWGYQGLQGQPIGVLTEALVAAMDKAIGQRLSWRTLLLGVCEFVNREFPQQHPRAEGPETRILFSKEHMASGALLVKLEDGDVILQGGRVAGVHEGSVYDIMPFGSELVDKEIRVAEVKVKYVNGFKALTEIISGRIPVDGALAFLQKEALPKLFVSFSDALPTFGARLGQSRFLRCGEPGEQQALVEIKKEGQCIKVCKGEMVVASHQFTDATMQTAIDAVVSDGERLARGHHLLALGSGEREEQLDHAVEIEFGRVDNCICVEKFEQDGMANVTEDQRIYITLRNSGKSTIFVSVFDVNVAGTITLVSGAWPRGIELVSGGDYTLGKAQFGGGVKGLGISWPGTVPKADNAEETLVFVLSSEEVSLQHLADPKRSIEARGRVSHLERVTYHLASGQARNVQAESQGRCVRYAVRHIPFSLRSQ</sequence>
<dbReference type="Pfam" id="PF00656">
    <property type="entry name" value="Peptidase_C14"/>
    <property type="match status" value="1"/>
</dbReference>